<reference evidence="2 3" key="1">
    <citation type="submission" date="2019-08" db="EMBL/GenBank/DDBJ databases">
        <authorList>
            <person name="Alioto T."/>
            <person name="Alioto T."/>
            <person name="Gomez Garrido J."/>
        </authorList>
    </citation>
    <scope>NUCLEOTIDE SEQUENCE [LARGE SCALE GENOMIC DNA]</scope>
</reference>
<feature type="compositionally biased region" description="Polar residues" evidence="1">
    <location>
        <begin position="67"/>
        <end position="79"/>
    </location>
</feature>
<evidence type="ECO:0000313" key="2">
    <source>
        <dbReference type="EMBL" id="VVC45840.1"/>
    </source>
</evidence>
<dbReference type="AlphaFoldDB" id="A0A5E4NS76"/>
<sequence>MSLRANQILESKYRRLSRNFSSLWRLVNNNNRDSRSMYRNQLGAHWANESIFLPVSPVFIYTTAQPSTSPISPDTQYMDPTSSPSPPTQTPLMESATYIPNYYHQFQCNQHKI</sequence>
<accession>A0A5E4NS76</accession>
<evidence type="ECO:0000313" key="3">
    <source>
        <dbReference type="Proteomes" id="UP000325440"/>
    </source>
</evidence>
<feature type="region of interest" description="Disordered" evidence="1">
    <location>
        <begin position="67"/>
        <end position="91"/>
    </location>
</feature>
<dbReference type="EMBL" id="CABPRJ010002415">
    <property type="protein sequence ID" value="VVC45840.1"/>
    <property type="molecule type" value="Genomic_DNA"/>
</dbReference>
<gene>
    <name evidence="2" type="ORF">CINCED_3A013633</name>
</gene>
<evidence type="ECO:0000256" key="1">
    <source>
        <dbReference type="SAM" id="MobiDB-lite"/>
    </source>
</evidence>
<organism evidence="2 3">
    <name type="scientific">Cinara cedri</name>
    <dbReference type="NCBI Taxonomy" id="506608"/>
    <lineage>
        <taxon>Eukaryota</taxon>
        <taxon>Metazoa</taxon>
        <taxon>Ecdysozoa</taxon>
        <taxon>Arthropoda</taxon>
        <taxon>Hexapoda</taxon>
        <taxon>Insecta</taxon>
        <taxon>Pterygota</taxon>
        <taxon>Neoptera</taxon>
        <taxon>Paraneoptera</taxon>
        <taxon>Hemiptera</taxon>
        <taxon>Sternorrhyncha</taxon>
        <taxon>Aphidomorpha</taxon>
        <taxon>Aphidoidea</taxon>
        <taxon>Aphididae</taxon>
        <taxon>Lachninae</taxon>
        <taxon>Cinara</taxon>
    </lineage>
</organism>
<dbReference type="Proteomes" id="UP000325440">
    <property type="component" value="Unassembled WGS sequence"/>
</dbReference>
<keyword evidence="3" id="KW-1185">Reference proteome</keyword>
<protein>
    <submittedName>
        <fullName evidence="2">Uncharacterized protein</fullName>
    </submittedName>
</protein>
<name>A0A5E4NS76_9HEMI</name>
<proteinExistence type="predicted"/>